<dbReference type="Proteomes" id="UP000298493">
    <property type="component" value="Unassembled WGS sequence"/>
</dbReference>
<reference evidence="1 2" key="1">
    <citation type="submission" date="2019-04" db="EMBL/GenBank/DDBJ databases">
        <title>High contiguity whole genome sequence and gene annotation resource for two Venturia nashicola isolates.</title>
        <authorList>
            <person name="Prokchorchik M."/>
            <person name="Won K."/>
            <person name="Lee Y."/>
            <person name="Choi E.D."/>
            <person name="Segonzac C."/>
            <person name="Sohn K.H."/>
        </authorList>
    </citation>
    <scope>NUCLEOTIDE SEQUENCE [LARGE SCALE GENOMIC DNA]</scope>
    <source>
        <strain evidence="1 2">PRI2</strain>
    </source>
</reference>
<organism evidence="1 2">
    <name type="scientific">Venturia nashicola</name>
    <dbReference type="NCBI Taxonomy" id="86259"/>
    <lineage>
        <taxon>Eukaryota</taxon>
        <taxon>Fungi</taxon>
        <taxon>Dikarya</taxon>
        <taxon>Ascomycota</taxon>
        <taxon>Pezizomycotina</taxon>
        <taxon>Dothideomycetes</taxon>
        <taxon>Pleosporomycetidae</taxon>
        <taxon>Venturiales</taxon>
        <taxon>Venturiaceae</taxon>
        <taxon>Venturia</taxon>
    </lineage>
</organism>
<name>A0A4Z1NS74_9PEZI</name>
<dbReference type="AlphaFoldDB" id="A0A4Z1NS74"/>
<sequence length="144" mass="16095">MGPNIGAGGGRYMQPSSLRESRLGDFHSFCGARTASIVPSCLVKTLQALNTPSLVNTSDTISDHHLCPKKTIPPPRQTIYTTWFVTTPRRRPHHSRLSCFWLSEGTIRTILGRLVGIFQASGLVPNTQYLDRRCVQSGPKWRFQ</sequence>
<comment type="caution">
    <text evidence="1">The sequence shown here is derived from an EMBL/GenBank/DDBJ whole genome shotgun (WGS) entry which is preliminary data.</text>
</comment>
<accession>A0A4Z1NS74</accession>
<gene>
    <name evidence="1" type="ORF">E6O75_ATG08063</name>
</gene>
<evidence type="ECO:0000313" key="2">
    <source>
        <dbReference type="Proteomes" id="UP000298493"/>
    </source>
</evidence>
<keyword evidence="2" id="KW-1185">Reference proteome</keyword>
<dbReference type="EMBL" id="SNSC02000016">
    <property type="protein sequence ID" value="TID17317.1"/>
    <property type="molecule type" value="Genomic_DNA"/>
</dbReference>
<protein>
    <submittedName>
        <fullName evidence="1">Uncharacterized protein</fullName>
    </submittedName>
</protein>
<evidence type="ECO:0000313" key="1">
    <source>
        <dbReference type="EMBL" id="TID17317.1"/>
    </source>
</evidence>
<proteinExistence type="predicted"/>